<protein>
    <submittedName>
        <fullName evidence="2">Uncharacterized protein</fullName>
    </submittedName>
</protein>
<dbReference type="AlphaFoldDB" id="A0A9N9M607"/>
<feature type="compositionally biased region" description="Polar residues" evidence="1">
    <location>
        <begin position="52"/>
        <end position="68"/>
    </location>
</feature>
<keyword evidence="3" id="KW-1185">Reference proteome</keyword>
<dbReference type="Proteomes" id="UP000701801">
    <property type="component" value="Unassembled WGS sequence"/>
</dbReference>
<evidence type="ECO:0000256" key="1">
    <source>
        <dbReference type="SAM" id="MobiDB-lite"/>
    </source>
</evidence>
<dbReference type="EMBL" id="CAJVRM010000734">
    <property type="protein sequence ID" value="CAG8983736.1"/>
    <property type="molecule type" value="Genomic_DNA"/>
</dbReference>
<evidence type="ECO:0000313" key="3">
    <source>
        <dbReference type="Proteomes" id="UP000701801"/>
    </source>
</evidence>
<sequence>MMVKEVEARMDDESEDVEIMTLGFGLGMGIVKSIYFLVDDAMPSLQDYKGSRVQSQAKPASHLQRGTSFGQGRGGLMLKLRPAGR</sequence>
<comment type="caution">
    <text evidence="2">The sequence shown here is derived from an EMBL/GenBank/DDBJ whole genome shotgun (WGS) entry which is preliminary data.</text>
</comment>
<name>A0A9N9M607_9HELO</name>
<organism evidence="2 3">
    <name type="scientific">Hymenoscyphus albidus</name>
    <dbReference type="NCBI Taxonomy" id="595503"/>
    <lineage>
        <taxon>Eukaryota</taxon>
        <taxon>Fungi</taxon>
        <taxon>Dikarya</taxon>
        <taxon>Ascomycota</taxon>
        <taxon>Pezizomycotina</taxon>
        <taxon>Leotiomycetes</taxon>
        <taxon>Helotiales</taxon>
        <taxon>Helotiaceae</taxon>
        <taxon>Hymenoscyphus</taxon>
    </lineage>
</organism>
<accession>A0A9N9M607</accession>
<proteinExistence type="predicted"/>
<feature type="region of interest" description="Disordered" evidence="1">
    <location>
        <begin position="52"/>
        <end position="75"/>
    </location>
</feature>
<gene>
    <name evidence="2" type="ORF">HYALB_00006305</name>
</gene>
<evidence type="ECO:0000313" key="2">
    <source>
        <dbReference type="EMBL" id="CAG8983736.1"/>
    </source>
</evidence>
<reference evidence="2" key="1">
    <citation type="submission" date="2021-07" db="EMBL/GenBank/DDBJ databases">
        <authorList>
            <person name="Durling M."/>
        </authorList>
    </citation>
    <scope>NUCLEOTIDE SEQUENCE</scope>
</reference>